<protein>
    <recommendedName>
        <fullName evidence="3">P-type phospholipid transporter</fullName>
        <ecNumber evidence="3">7.6.2.1</ecNumber>
    </recommendedName>
</protein>
<feature type="compositionally biased region" description="Basic residues" evidence="17">
    <location>
        <begin position="2397"/>
        <end position="2407"/>
    </location>
</feature>
<feature type="binding site" evidence="15">
    <location>
        <position position="1277"/>
    </location>
    <ligand>
        <name>ATP</name>
        <dbReference type="ChEBI" id="CHEBI:30616"/>
    </ligand>
</feature>
<keyword evidence="11 18" id="KW-0472">Membrane</keyword>
<evidence type="ECO:0000256" key="18">
    <source>
        <dbReference type="SAM" id="Phobius"/>
    </source>
</evidence>
<gene>
    <name evidence="21" type="ORF">K461DRAFT_309303</name>
</gene>
<evidence type="ECO:0000256" key="8">
    <source>
        <dbReference type="ARBA" id="ARBA00022842"/>
    </source>
</evidence>
<dbReference type="Proteomes" id="UP000799439">
    <property type="component" value="Unassembled WGS sequence"/>
</dbReference>
<dbReference type="NCBIfam" id="TIGR01494">
    <property type="entry name" value="ATPase_P-type"/>
    <property type="match status" value="1"/>
</dbReference>
<dbReference type="PRINTS" id="PR00119">
    <property type="entry name" value="CATATPASE"/>
</dbReference>
<comment type="cofactor">
    <cofactor evidence="16">
        <name>Mg(2+)</name>
        <dbReference type="ChEBI" id="CHEBI:18420"/>
    </cofactor>
</comment>
<feature type="active site" description="4-aspartylphosphate intermediate" evidence="14">
    <location>
        <position position="700"/>
    </location>
</feature>
<feature type="binding site" evidence="15">
    <location>
        <position position="1189"/>
    </location>
    <ligand>
        <name>ATP</name>
        <dbReference type="ChEBI" id="CHEBI:30616"/>
    </ligand>
</feature>
<evidence type="ECO:0000256" key="3">
    <source>
        <dbReference type="ARBA" id="ARBA00012189"/>
    </source>
</evidence>
<comment type="catalytic activity">
    <reaction evidence="13">
        <text>a 1,2-diacyl-sn-glycero-3-phosphoethanolamine(out) + ATP + H2O = a 1,2-diacyl-sn-glycero-3-phosphoethanolamine(in) + ADP + phosphate + H(+)</text>
        <dbReference type="Rhea" id="RHEA:66132"/>
        <dbReference type="ChEBI" id="CHEBI:15377"/>
        <dbReference type="ChEBI" id="CHEBI:15378"/>
        <dbReference type="ChEBI" id="CHEBI:30616"/>
        <dbReference type="ChEBI" id="CHEBI:43474"/>
        <dbReference type="ChEBI" id="CHEBI:64612"/>
        <dbReference type="ChEBI" id="CHEBI:456216"/>
    </reaction>
    <physiologicalReaction direction="left-to-right" evidence="13">
        <dbReference type="Rhea" id="RHEA:66133"/>
    </physiologicalReaction>
</comment>
<feature type="region of interest" description="Disordered" evidence="17">
    <location>
        <begin position="739"/>
        <end position="807"/>
    </location>
</feature>
<dbReference type="InterPro" id="IPR036412">
    <property type="entry name" value="HAD-like_sf"/>
</dbReference>
<feature type="domain" description="P-type ATPase C-terminal" evidence="20">
    <location>
        <begin position="1330"/>
        <end position="1580"/>
    </location>
</feature>
<evidence type="ECO:0000313" key="22">
    <source>
        <dbReference type="Proteomes" id="UP000799439"/>
    </source>
</evidence>
<feature type="region of interest" description="Disordered" evidence="17">
    <location>
        <begin position="1"/>
        <end position="174"/>
    </location>
</feature>
<dbReference type="FunFam" id="3.40.50.1000:FF:000172">
    <property type="entry name" value="Phospholipid-transporting ATPase"/>
    <property type="match status" value="1"/>
</dbReference>
<evidence type="ECO:0000256" key="2">
    <source>
        <dbReference type="ARBA" id="ARBA00008109"/>
    </source>
</evidence>
<evidence type="ECO:0000256" key="4">
    <source>
        <dbReference type="ARBA" id="ARBA00022692"/>
    </source>
</evidence>
<feature type="compositionally biased region" description="Low complexity" evidence="17">
    <location>
        <begin position="142"/>
        <end position="151"/>
    </location>
</feature>
<evidence type="ECO:0000256" key="9">
    <source>
        <dbReference type="ARBA" id="ARBA00022967"/>
    </source>
</evidence>
<comment type="caution">
    <text evidence="21">The sequence shown here is derived from an EMBL/GenBank/DDBJ whole genome shotgun (WGS) entry which is preliminary data.</text>
</comment>
<dbReference type="PANTHER" id="PTHR24092:SF174">
    <property type="entry name" value="PHOSPHOLIPID-TRANSPORTING ATPASE DNF3-RELATED"/>
    <property type="match status" value="1"/>
</dbReference>
<dbReference type="GO" id="GO:0005524">
    <property type="term" value="F:ATP binding"/>
    <property type="evidence" value="ECO:0007669"/>
    <property type="project" value="UniProtKB-KW"/>
</dbReference>
<feature type="compositionally biased region" description="Basic and acidic residues" evidence="17">
    <location>
        <begin position="2040"/>
        <end position="2052"/>
    </location>
</feature>
<evidence type="ECO:0000259" key="20">
    <source>
        <dbReference type="Pfam" id="PF16212"/>
    </source>
</evidence>
<dbReference type="SUPFAM" id="SSF81665">
    <property type="entry name" value="Calcium ATPase, transmembrane domain M"/>
    <property type="match status" value="1"/>
</dbReference>
<dbReference type="EMBL" id="ML996081">
    <property type="protein sequence ID" value="KAF2157137.1"/>
    <property type="molecule type" value="Genomic_DNA"/>
</dbReference>
<dbReference type="NCBIfam" id="TIGR01652">
    <property type="entry name" value="ATPase-Plipid"/>
    <property type="match status" value="2"/>
</dbReference>
<proteinExistence type="inferred from homology"/>
<dbReference type="Pfam" id="PF13246">
    <property type="entry name" value="Cation_ATPase"/>
    <property type="match status" value="1"/>
</dbReference>
<evidence type="ECO:0000256" key="16">
    <source>
        <dbReference type="PIRSR" id="PIRSR606539-3"/>
    </source>
</evidence>
<feature type="compositionally biased region" description="Basic residues" evidence="17">
    <location>
        <begin position="739"/>
        <end position="752"/>
    </location>
</feature>
<evidence type="ECO:0000313" key="21">
    <source>
        <dbReference type="EMBL" id="KAF2157137.1"/>
    </source>
</evidence>
<dbReference type="GO" id="GO:0032456">
    <property type="term" value="P:endocytic recycling"/>
    <property type="evidence" value="ECO:0007669"/>
    <property type="project" value="TreeGrafter"/>
</dbReference>
<evidence type="ECO:0000256" key="15">
    <source>
        <dbReference type="PIRSR" id="PIRSR606539-2"/>
    </source>
</evidence>
<feature type="compositionally biased region" description="Basic and acidic residues" evidence="17">
    <location>
        <begin position="2408"/>
        <end position="2418"/>
    </location>
</feature>
<dbReference type="Gene3D" id="3.40.1110.10">
    <property type="entry name" value="Calcium-transporting ATPase, cytoplasmic domain N"/>
    <property type="match status" value="1"/>
</dbReference>
<feature type="compositionally biased region" description="Polar residues" evidence="17">
    <location>
        <begin position="202"/>
        <end position="212"/>
    </location>
</feature>
<feature type="compositionally biased region" description="Polar residues" evidence="17">
    <location>
        <begin position="1058"/>
        <end position="1067"/>
    </location>
</feature>
<name>A0A9P4ML96_9PEZI</name>
<dbReference type="GO" id="GO:0006892">
    <property type="term" value="P:post-Golgi vesicle-mediated transport"/>
    <property type="evidence" value="ECO:0007669"/>
    <property type="project" value="TreeGrafter"/>
</dbReference>
<feature type="binding site" evidence="15">
    <location>
        <position position="1109"/>
    </location>
    <ligand>
        <name>ATP</name>
        <dbReference type="ChEBI" id="CHEBI:30616"/>
    </ligand>
</feature>
<feature type="binding site" evidence="15">
    <location>
        <position position="702"/>
    </location>
    <ligand>
        <name>ATP</name>
        <dbReference type="ChEBI" id="CHEBI:30616"/>
    </ligand>
</feature>
<feature type="compositionally biased region" description="Polar residues" evidence="17">
    <location>
        <begin position="40"/>
        <end position="70"/>
    </location>
</feature>
<feature type="compositionally biased region" description="Low complexity" evidence="17">
    <location>
        <begin position="988"/>
        <end position="999"/>
    </location>
</feature>
<accession>A0A9P4ML96</accession>
<dbReference type="Pfam" id="PF16212">
    <property type="entry name" value="PhoLip_ATPase_C"/>
    <property type="match status" value="1"/>
</dbReference>
<evidence type="ECO:0000256" key="14">
    <source>
        <dbReference type="PIRSR" id="PIRSR606539-1"/>
    </source>
</evidence>
<keyword evidence="6 15" id="KW-0547">Nucleotide-binding</keyword>
<dbReference type="GO" id="GO:0005802">
    <property type="term" value="C:trans-Golgi network"/>
    <property type="evidence" value="ECO:0007669"/>
    <property type="project" value="TreeGrafter"/>
</dbReference>
<feature type="binding site" evidence="15">
    <location>
        <position position="1307"/>
    </location>
    <ligand>
        <name>ATP</name>
        <dbReference type="ChEBI" id="CHEBI:30616"/>
    </ligand>
</feature>
<dbReference type="Gene3D" id="3.40.50.1000">
    <property type="entry name" value="HAD superfamily/HAD-like"/>
    <property type="match status" value="1"/>
</dbReference>
<feature type="compositionally biased region" description="Polar residues" evidence="17">
    <location>
        <begin position="152"/>
        <end position="167"/>
    </location>
</feature>
<feature type="binding site" evidence="16">
    <location>
        <position position="702"/>
    </location>
    <ligand>
        <name>Mg(2+)</name>
        <dbReference type="ChEBI" id="CHEBI:18420"/>
    </ligand>
</feature>
<feature type="binding site" evidence="15">
    <location>
        <position position="1283"/>
    </location>
    <ligand>
        <name>ATP</name>
        <dbReference type="ChEBI" id="CHEBI:30616"/>
    </ligand>
</feature>
<dbReference type="InterPro" id="IPR032630">
    <property type="entry name" value="P_typ_ATPase_c"/>
</dbReference>
<dbReference type="GO" id="GO:0016887">
    <property type="term" value="F:ATP hydrolysis activity"/>
    <property type="evidence" value="ECO:0007669"/>
    <property type="project" value="InterPro"/>
</dbReference>
<dbReference type="GO" id="GO:0140326">
    <property type="term" value="F:ATPase-coupled intramembrane lipid transporter activity"/>
    <property type="evidence" value="ECO:0007669"/>
    <property type="project" value="UniProtKB-EC"/>
</dbReference>
<dbReference type="InterPro" id="IPR018303">
    <property type="entry name" value="ATPase_P-typ_P_site"/>
</dbReference>
<feature type="binding site" evidence="15">
    <location>
        <position position="862"/>
    </location>
    <ligand>
        <name>ATP</name>
        <dbReference type="ChEBI" id="CHEBI:30616"/>
    </ligand>
</feature>
<keyword evidence="4 18" id="KW-0812">Transmembrane</keyword>
<reference evidence="21" key="1">
    <citation type="journal article" date="2020" name="Stud. Mycol.">
        <title>101 Dothideomycetes genomes: a test case for predicting lifestyles and emergence of pathogens.</title>
        <authorList>
            <person name="Haridas S."/>
            <person name="Albert R."/>
            <person name="Binder M."/>
            <person name="Bloem J."/>
            <person name="Labutti K."/>
            <person name="Salamov A."/>
            <person name="Andreopoulos B."/>
            <person name="Baker S."/>
            <person name="Barry K."/>
            <person name="Bills G."/>
            <person name="Bluhm B."/>
            <person name="Cannon C."/>
            <person name="Castanera R."/>
            <person name="Culley D."/>
            <person name="Daum C."/>
            <person name="Ezra D."/>
            <person name="Gonzalez J."/>
            <person name="Henrissat B."/>
            <person name="Kuo A."/>
            <person name="Liang C."/>
            <person name="Lipzen A."/>
            <person name="Lutzoni F."/>
            <person name="Magnuson J."/>
            <person name="Mondo S."/>
            <person name="Nolan M."/>
            <person name="Ohm R."/>
            <person name="Pangilinan J."/>
            <person name="Park H.-J."/>
            <person name="Ramirez L."/>
            <person name="Alfaro M."/>
            <person name="Sun H."/>
            <person name="Tritt A."/>
            <person name="Yoshinaga Y."/>
            <person name="Zwiers L.-H."/>
            <person name="Turgeon B."/>
            <person name="Goodwin S."/>
            <person name="Spatafora J."/>
            <person name="Crous P."/>
            <person name="Grigoriev I."/>
        </authorList>
    </citation>
    <scope>NUCLEOTIDE SEQUENCE</scope>
    <source>
        <strain evidence="21">CBS 260.36</strain>
    </source>
</reference>
<dbReference type="InterPro" id="IPR006539">
    <property type="entry name" value="P-type_ATPase_IV"/>
</dbReference>
<feature type="binding site" evidence="15">
    <location>
        <position position="1191"/>
    </location>
    <ligand>
        <name>ATP</name>
        <dbReference type="ChEBI" id="CHEBI:30616"/>
    </ligand>
</feature>
<feature type="binding site" evidence="16">
    <location>
        <position position="700"/>
    </location>
    <ligand>
        <name>Mg(2+)</name>
        <dbReference type="ChEBI" id="CHEBI:18420"/>
    </ligand>
</feature>
<dbReference type="Gene3D" id="2.70.150.10">
    <property type="entry name" value="Calcium-transporting ATPase, cytoplasmic transduction domain A"/>
    <property type="match status" value="1"/>
</dbReference>
<feature type="region of interest" description="Disordered" evidence="17">
    <location>
        <begin position="1039"/>
        <end position="1079"/>
    </location>
</feature>
<dbReference type="InterPro" id="IPR001757">
    <property type="entry name" value="P_typ_ATPase"/>
</dbReference>
<dbReference type="OrthoDB" id="377733at2759"/>
<evidence type="ECO:0000256" key="17">
    <source>
        <dbReference type="SAM" id="MobiDB-lite"/>
    </source>
</evidence>
<feature type="binding site" evidence="15">
    <location>
        <position position="1190"/>
    </location>
    <ligand>
        <name>ATP</name>
        <dbReference type="ChEBI" id="CHEBI:30616"/>
    </ligand>
</feature>
<comment type="catalytic activity">
    <reaction evidence="12">
        <text>ATP + H2O + phospholipidSide 1 = ADP + phosphate + phospholipidSide 2.</text>
        <dbReference type="EC" id="7.6.2.1"/>
    </reaction>
</comment>
<keyword evidence="22" id="KW-1185">Reference proteome</keyword>
<organism evidence="21 22">
    <name type="scientific">Myriangium duriaei CBS 260.36</name>
    <dbReference type="NCBI Taxonomy" id="1168546"/>
    <lineage>
        <taxon>Eukaryota</taxon>
        <taxon>Fungi</taxon>
        <taxon>Dikarya</taxon>
        <taxon>Ascomycota</taxon>
        <taxon>Pezizomycotina</taxon>
        <taxon>Dothideomycetes</taxon>
        <taxon>Dothideomycetidae</taxon>
        <taxon>Myriangiales</taxon>
        <taxon>Myriangiaceae</taxon>
        <taxon>Myriangium</taxon>
    </lineage>
</organism>
<keyword evidence="8 16" id="KW-0460">Magnesium</keyword>
<dbReference type="GO" id="GO:0045332">
    <property type="term" value="P:phospholipid translocation"/>
    <property type="evidence" value="ECO:0007669"/>
    <property type="project" value="TreeGrafter"/>
</dbReference>
<dbReference type="InterPro" id="IPR023299">
    <property type="entry name" value="ATPase_P-typ_cyto_dom_N"/>
</dbReference>
<evidence type="ECO:0000256" key="10">
    <source>
        <dbReference type="ARBA" id="ARBA00022989"/>
    </source>
</evidence>
<feature type="region of interest" description="Disordered" evidence="17">
    <location>
        <begin position="2260"/>
        <end position="2293"/>
    </location>
</feature>
<dbReference type="PROSITE" id="PS00154">
    <property type="entry name" value="ATPASE_E1_E2"/>
    <property type="match status" value="1"/>
</dbReference>
<dbReference type="InterPro" id="IPR008250">
    <property type="entry name" value="ATPase_P-typ_transduc_dom_A_sf"/>
</dbReference>
<comment type="similarity">
    <text evidence="2">Belongs to the cation transport ATPase (P-type) (TC 3.A.3) family. Type IV subfamily.</text>
</comment>
<feature type="binding site" evidence="15">
    <location>
        <position position="700"/>
    </location>
    <ligand>
        <name>ATP</name>
        <dbReference type="ChEBI" id="CHEBI:30616"/>
    </ligand>
</feature>
<feature type="binding site" evidence="16">
    <location>
        <position position="1308"/>
    </location>
    <ligand>
        <name>Mg(2+)</name>
        <dbReference type="ChEBI" id="CHEBI:18420"/>
    </ligand>
</feature>
<feature type="transmembrane region" description="Helical" evidence="18">
    <location>
        <begin position="588"/>
        <end position="611"/>
    </location>
</feature>
<evidence type="ECO:0000256" key="13">
    <source>
        <dbReference type="ARBA" id="ARBA00049128"/>
    </source>
</evidence>
<evidence type="ECO:0000256" key="12">
    <source>
        <dbReference type="ARBA" id="ARBA00034036"/>
    </source>
</evidence>
<feature type="binding site" evidence="15">
    <location>
        <position position="910"/>
    </location>
    <ligand>
        <name>ATP</name>
        <dbReference type="ChEBI" id="CHEBI:30616"/>
    </ligand>
</feature>
<feature type="region of interest" description="Disordered" evidence="17">
    <location>
        <begin position="2393"/>
        <end position="2433"/>
    </location>
</feature>
<evidence type="ECO:0000256" key="6">
    <source>
        <dbReference type="ARBA" id="ARBA00022741"/>
    </source>
</evidence>
<feature type="transmembrane region" description="Helical" evidence="18">
    <location>
        <begin position="1444"/>
        <end position="1465"/>
    </location>
</feature>
<dbReference type="GO" id="GO:0005886">
    <property type="term" value="C:plasma membrane"/>
    <property type="evidence" value="ECO:0007669"/>
    <property type="project" value="TreeGrafter"/>
</dbReference>
<feature type="binding site" evidence="16">
    <location>
        <position position="1304"/>
    </location>
    <ligand>
        <name>Mg(2+)</name>
        <dbReference type="ChEBI" id="CHEBI:18420"/>
    </ligand>
</feature>
<feature type="region of interest" description="Disordered" evidence="17">
    <location>
        <begin position="988"/>
        <end position="1017"/>
    </location>
</feature>
<feature type="transmembrane region" description="Helical" evidence="18">
    <location>
        <begin position="1550"/>
        <end position="1570"/>
    </location>
</feature>
<sequence length="2433" mass="273149">MAGDKPGTSPTKDTSEVRRRHSAHAANSDLYESGDDHVIRTTSDTMSHSLPQRSASDASPTTLPTMTTSGADLPFGQRNAPQESAPRVRFSLDVERRPLKHKNSDEVIPQASRPASKAKSVEPRLSLDTHPTSGVEPRNVLGGSVVGSPVSIQSPTFDPSRSPSTAGRNRGLSLRSTMFHRNIRERDMSPEGRSTIEMNDVGPSNSPGLSRTTTRRPTGKKSTDTTVEVLPIGLQEPKHDGAAPKVDLAALEGNLPALPNYSSWLQRRAARNPGWRKIKATYHNVRKIILRINEIPPSKDGRHILLDPARKDSLLDERTSRPFLGNTIRSTRYTPLNFVPRQLWAQFSKLANFYFLLVSILQMIPGLSTTGTYTTIVPLLFFVSVSMLKEGYDDLRRYRLDKTENNQQITILRRDAANLSTGESATDVDEDEDSKNWEQIKWQDLKVGDVVKLGRDEAAPADIILLSSKGPNGIANVETMALDGETNLKSKQVHPHLGKACITPTATASSGAHFVVEDPNLDLYNFEGKVTCGGNTGPLTNNEIIYRGSILRNTPQATGMVIYTGEECKIRMNANKNPRIKAPHLQFVVNKVVIVVVIFVIALALFNTIAYQVWRERVEDNSWYLHSATVGFGQILVSFVIMFNTMIPLSLYVSLEIVKLCQMLLLNDIDMYDEVSNTPFEARTSTINEELGQISYIFSDKTGTLTDNLMKFRKISVAGTSWLHDVDLVEAGDREEPLRHKKRRIKKSKGKKRVSEGRMSLHYPVQDSNQTPKKLSLDNEDEPQAGKLPRKSTSNWQSSARPDKAQPEMSTTLMIDYIQRRPFTIFAKKARMLLLSIVLCHTCLPERDEADNIDYQASSPDELALIRAAKELDFVVWNRDSGILTIKTFPHGRDAEPVLEDYEILDVIEFSSKRKRMSVLVRFPTGRVAVICKGADTIVLERLRLAKLAREKINRIEERANKRKSLEAQEALRRKSEAIEQINGGRLSFSRPSFSRPSFTNGRRSLGGIGRTSTGGRLQPIADEVDTWLTEREHDVTVPPEDVDEYYTPRPSMHNQRKQSLAASESHASLYDDDDEEDELVEDSLAADEEVVIERCFQHINDFATEGLRTLLYGHRFLDDEEYVGWKKIFLDATTSLVNRQTLIENAGELIEQSLELTGATAIEDKLQQGVPEAIDKLRRANIKMWMLTGDKRETAINIGHSCRLIKDYSTVTIIDREMGRLEQRIAAATLDVASGSIAHSVIVVDGQTLALIEAESSLRKLFIDLAISADSVVCCRASPSQKAGLVKAVRRRVKNTITLAIGDGANDIAMIQEAHVGIGITGREGLQAARVSDYSIAQFRFLVKLLLVHGRWNYIRVCKYTVGTFWKEMMFYLVQAMYQRYNGYTGTSLYEPWSLSLFNTAFTSLCVIFLGIFEKDLNAATLVAVPELYTKGQRNEGFNFRVYFAWTFMAASESMIIFFVMYGLYGAIQFTHYADLFSSGDLAFTACVVLINVKLQVLEIHNRTIMALIANVVSIGGWLLWNLLLSLTYSNNKIYFVKGGFQNRFGRNILWWTVLLMAVASVLLFEFSVRALKAAYFPTDAETFQELERDLSVRRRFEEAAALELQAGWHRGNKKSSVELVREREEEDRRAREVEELIRNRPEQVRGLGVDVRGARVVERIQTAEERVLVDEDGVGRRSTDIQELLSRRFGKVKKDTLVSTMFVLGVGYCPHHGRFTAWIMARKQADSGQAAATPGEDSPLVICRNKHWKYISCYHGPWFQLPPELLQSLAHENYAMPRPRLIDPAVFFDLVKIRFAVDEAMKEVVRANSGTSAVSGTTPNRMDPFGMGGQPPPKMSKERIHKVRQKAVKLLSKAYALDEIATSVVTMQSSSSVQDIAGQVLKRDKDDLDAKYVHFFHEKVPARLMEKHTSTAPLSDIILNMTWQTQAAPFRTRGVVEVMKNDPEAAAEDFTSALRIAQELKIRHKPSAGELVLAKDLRKEQDEWAKNPRTIPRLADDEQPSSLEQQLLFNRAGTYLTLACRNVNTALDGLKEYLHKTTHPENGREVERPSPAEAQQHQVRLDARKRVKTYAKRACKDYMSFLCFLDYTKSGLPHEFLNRTSDFSNGVKAIENGSHPGSEGGRSDALVRHQKGRPFGFDKFPAPEIFPASALFTEKPFAANDPTIGQIKIPGLRESVTYHPLLTDALHSLLLCHALLQTSPTELHRHAHSAARLTKISDGHPIFQAPRSPARADWIEVLRRSDNWIKLEAPWAKLCHPDHPIHPQSPSNGGPKNQLLCDTPANESPERRRERIKQQAVYDALGDENVVDERTFQASVRARERQALIDEERDAKLFVPQPQDNDTNEDATARAEQADADLKRWAQDEAIKEYPIISERATAVARWIREAPTSLAGAGRKKGKKKRVKKREDGIVRGVEEMSVAGGDEDGTKSE</sequence>
<feature type="region of interest" description="Disordered" evidence="17">
    <location>
        <begin position="2040"/>
        <end position="2062"/>
    </location>
</feature>
<feature type="domain" description="P-type ATPase N-terminal" evidence="19">
    <location>
        <begin position="319"/>
        <end position="376"/>
    </location>
</feature>
<dbReference type="GO" id="GO:0000287">
    <property type="term" value="F:magnesium ion binding"/>
    <property type="evidence" value="ECO:0007669"/>
    <property type="project" value="InterPro"/>
</dbReference>
<evidence type="ECO:0000256" key="1">
    <source>
        <dbReference type="ARBA" id="ARBA00004141"/>
    </source>
</evidence>
<feature type="binding site" evidence="15">
    <location>
        <position position="701"/>
    </location>
    <ligand>
        <name>ATP</name>
        <dbReference type="ChEBI" id="CHEBI:30616"/>
    </ligand>
</feature>
<keyword evidence="5 16" id="KW-0479">Metal-binding</keyword>
<keyword evidence="7 15" id="KW-0067">ATP-binding</keyword>
<evidence type="ECO:0000256" key="11">
    <source>
        <dbReference type="ARBA" id="ARBA00023136"/>
    </source>
</evidence>
<dbReference type="FunFam" id="3.40.1110.10:FF:000090">
    <property type="entry name" value="Phospholipid-transporting ATPase"/>
    <property type="match status" value="1"/>
</dbReference>
<feature type="compositionally biased region" description="Polar residues" evidence="17">
    <location>
        <begin position="791"/>
        <end position="800"/>
    </location>
</feature>
<feature type="region of interest" description="Disordered" evidence="17">
    <location>
        <begin position="191"/>
        <end position="224"/>
    </location>
</feature>
<dbReference type="Pfam" id="PF16209">
    <property type="entry name" value="PhoLip_ATPase_N"/>
    <property type="match status" value="1"/>
</dbReference>
<dbReference type="InterPro" id="IPR032631">
    <property type="entry name" value="P-type_ATPase_N"/>
</dbReference>
<evidence type="ECO:0000259" key="19">
    <source>
        <dbReference type="Pfam" id="PF16209"/>
    </source>
</evidence>
<dbReference type="SUPFAM" id="SSF81660">
    <property type="entry name" value="Metal cation-transporting ATPase, ATP-binding domain N"/>
    <property type="match status" value="1"/>
</dbReference>
<feature type="compositionally biased region" description="Basic and acidic residues" evidence="17">
    <location>
        <begin position="90"/>
        <end position="105"/>
    </location>
</feature>
<comment type="subcellular location">
    <subcellularLocation>
        <location evidence="1">Membrane</location>
        <topology evidence="1">Multi-pass membrane protein</topology>
    </subcellularLocation>
</comment>
<keyword evidence="10 18" id="KW-1133">Transmembrane helix</keyword>
<dbReference type="SUPFAM" id="SSF81653">
    <property type="entry name" value="Calcium ATPase, transduction domain A"/>
    <property type="match status" value="1"/>
</dbReference>
<dbReference type="PANTHER" id="PTHR24092">
    <property type="entry name" value="PROBABLE PHOSPHOLIPID-TRANSPORTING ATPASE"/>
    <property type="match status" value="1"/>
</dbReference>
<evidence type="ECO:0000256" key="5">
    <source>
        <dbReference type="ARBA" id="ARBA00022723"/>
    </source>
</evidence>
<feature type="transmembrane region" description="Helical" evidence="18">
    <location>
        <begin position="631"/>
        <end position="655"/>
    </location>
</feature>
<feature type="binding site" evidence="15">
    <location>
        <position position="933"/>
    </location>
    <ligand>
        <name>ATP</name>
        <dbReference type="ChEBI" id="CHEBI:30616"/>
    </ligand>
</feature>
<feature type="transmembrane region" description="Helical" evidence="18">
    <location>
        <begin position="1506"/>
        <end position="1530"/>
    </location>
</feature>
<dbReference type="EC" id="7.6.2.1" evidence="3"/>
<dbReference type="InterPro" id="IPR023298">
    <property type="entry name" value="ATPase_P-typ_TM_dom_sf"/>
</dbReference>
<dbReference type="InterPro" id="IPR023214">
    <property type="entry name" value="HAD_sf"/>
</dbReference>
<evidence type="ECO:0000256" key="7">
    <source>
        <dbReference type="ARBA" id="ARBA00022840"/>
    </source>
</evidence>
<keyword evidence="9" id="KW-1278">Translocase</keyword>
<dbReference type="SUPFAM" id="SSF56784">
    <property type="entry name" value="HAD-like"/>
    <property type="match status" value="1"/>
</dbReference>
<feature type="binding site" evidence="15">
    <location>
        <position position="1308"/>
    </location>
    <ligand>
        <name>ATP</name>
        <dbReference type="ChEBI" id="CHEBI:30616"/>
    </ligand>
</feature>